<dbReference type="EMBL" id="JAUCBP010000012">
    <property type="protein sequence ID" value="MDM7861756.1"/>
    <property type="molecule type" value="Genomic_DNA"/>
</dbReference>
<name>A0ABT7SZY5_9ALTE</name>
<dbReference type="Pfam" id="PF25225">
    <property type="entry name" value="DUF7843"/>
    <property type="match status" value="1"/>
</dbReference>
<dbReference type="Pfam" id="PF25222">
    <property type="entry name" value="DUF7840"/>
    <property type="match status" value="1"/>
</dbReference>
<evidence type="ECO:0000259" key="3">
    <source>
        <dbReference type="Pfam" id="PF25225"/>
    </source>
</evidence>
<accession>A0ABT7SZY5</accession>
<evidence type="ECO:0000313" key="5">
    <source>
        <dbReference type="Proteomes" id="UP001234343"/>
    </source>
</evidence>
<sequence length="604" mass="68291">MAKLFTTLIFGIFIVTQPALAIGPDEQWLRLLHFDPEAQKSEIENPSFFIDPQGQIDPNVELTATLRAFRTQQRTTNSNELLLCKYPARAMYLRQLYQDIPDPLQTCPALVQWLGDTQNLSISVVYADGYLGNPASFYGHLLFKLNNGEGRDLLTNSLNFGARVPDNENPVVYILRGLTGGYVAEYSSNHYYRYNLNYAEVEMRDLWDYRLNLSNSEALLVAAHAWEMLFTEYTYYFTHRNCAYHIAKLLEVVIAERLVANSDPFVLPISVFSALADATTSTGETAIAEINRTPSRQARFRHQFNQLSHDEQQQLRAILSGENTAVDFGTLSEEQQIRLIDVGLEYLNFIITLEPQNVHASRLKTELQRSRIKLPPRLIDWGTEDKSLPHTSHHPTTVRASLGYSDEQDAFATLMLRPAFYDLLSSGGGILPNSALSMLATEIRLQRDEIALSSLELLNIETLTLGATGLPGDRGYSWRLTLGNDRNYVNGVVPSNEFFVESGLGKAAQWGNWVWLAQVDGRAQTPNAAGERYYLTPKVSALYENGEFKAVCEFTYPIAVDSSNQRRLRTMCEAKLTGDRDYDMRLKIDNQFSTEVSLSMSLYF</sequence>
<feature type="domain" description="Lnb N-terminal periplasmic" evidence="1">
    <location>
        <begin position="112"/>
        <end position="268"/>
    </location>
</feature>
<gene>
    <name evidence="4" type="ORF">QTP81_14230</name>
</gene>
<evidence type="ECO:0000313" key="4">
    <source>
        <dbReference type="EMBL" id="MDM7861756.1"/>
    </source>
</evidence>
<feature type="domain" description="DUF7840" evidence="2">
    <location>
        <begin position="389"/>
        <end position="599"/>
    </location>
</feature>
<dbReference type="InterPro" id="IPR057165">
    <property type="entry name" value="DUF7843"/>
</dbReference>
<dbReference type="RefSeq" id="WP_289366414.1">
    <property type="nucleotide sequence ID" value="NZ_JAUCBP010000012.1"/>
</dbReference>
<organism evidence="4 5">
    <name type="scientific">Alteromonas arenosi</name>
    <dbReference type="NCBI Taxonomy" id="3055817"/>
    <lineage>
        <taxon>Bacteria</taxon>
        <taxon>Pseudomonadati</taxon>
        <taxon>Pseudomonadota</taxon>
        <taxon>Gammaproteobacteria</taxon>
        <taxon>Alteromonadales</taxon>
        <taxon>Alteromonadaceae</taxon>
        <taxon>Alteromonas/Salinimonas group</taxon>
        <taxon>Alteromonas</taxon>
    </lineage>
</organism>
<reference evidence="4 5" key="1">
    <citation type="submission" date="2023-06" db="EMBL/GenBank/DDBJ databases">
        <title>Alteromonas sp. ASW11-36 isolated from intertidal sand.</title>
        <authorList>
            <person name="Li Y."/>
        </authorList>
    </citation>
    <scope>NUCLEOTIDE SEQUENCE [LARGE SCALE GENOMIC DNA]</scope>
    <source>
        <strain evidence="4 5">ASW11-36</strain>
    </source>
</reference>
<evidence type="ECO:0000259" key="2">
    <source>
        <dbReference type="Pfam" id="PF25222"/>
    </source>
</evidence>
<keyword evidence="5" id="KW-1185">Reference proteome</keyword>
<proteinExistence type="predicted"/>
<dbReference type="Pfam" id="PF13387">
    <property type="entry name" value="Lnb_N"/>
    <property type="match status" value="1"/>
</dbReference>
<evidence type="ECO:0000259" key="1">
    <source>
        <dbReference type="Pfam" id="PF13387"/>
    </source>
</evidence>
<protein>
    <submittedName>
        <fullName evidence="4">DUF4105 domain-containing protein</fullName>
    </submittedName>
</protein>
<feature type="domain" description="DUF7843" evidence="3">
    <location>
        <begin position="25"/>
        <end position="95"/>
    </location>
</feature>
<comment type="caution">
    <text evidence="4">The sequence shown here is derived from an EMBL/GenBank/DDBJ whole genome shotgun (WGS) entry which is preliminary data.</text>
</comment>
<dbReference type="Proteomes" id="UP001234343">
    <property type="component" value="Unassembled WGS sequence"/>
</dbReference>
<dbReference type="InterPro" id="IPR025178">
    <property type="entry name" value="Lnb_N"/>
</dbReference>
<dbReference type="InterPro" id="IPR057162">
    <property type="entry name" value="DUF7840"/>
</dbReference>